<keyword evidence="1" id="KW-0175">Coiled coil</keyword>
<proteinExistence type="predicted"/>
<protein>
    <recommendedName>
        <fullName evidence="4">F-box domain-containing protein</fullName>
    </recommendedName>
</protein>
<keyword evidence="3" id="KW-1185">Reference proteome</keyword>
<gene>
    <name evidence="2" type="ORF">CVT24_005411</name>
</gene>
<dbReference type="InParanoid" id="A0A409Y917"/>
<comment type="caution">
    <text evidence="2">The sequence shown here is derived from an EMBL/GenBank/DDBJ whole genome shotgun (WGS) entry which is preliminary data.</text>
</comment>
<feature type="coiled-coil region" evidence="1">
    <location>
        <begin position="45"/>
        <end position="86"/>
    </location>
</feature>
<evidence type="ECO:0000256" key="1">
    <source>
        <dbReference type="SAM" id="Coils"/>
    </source>
</evidence>
<name>A0A409Y917_9AGAR</name>
<dbReference type="Proteomes" id="UP000284842">
    <property type="component" value="Unassembled WGS sequence"/>
</dbReference>
<evidence type="ECO:0000313" key="3">
    <source>
        <dbReference type="Proteomes" id="UP000284842"/>
    </source>
</evidence>
<accession>A0A409Y917</accession>
<evidence type="ECO:0000313" key="2">
    <source>
        <dbReference type="EMBL" id="PPQ99424.1"/>
    </source>
</evidence>
<dbReference type="AlphaFoldDB" id="A0A409Y917"/>
<dbReference type="EMBL" id="NHTK01001358">
    <property type="protein sequence ID" value="PPQ99424.1"/>
    <property type="molecule type" value="Genomic_DNA"/>
</dbReference>
<sequence>MLQDEKYIDNRRAPWPEDLLSVPFNFPESLHHLLTHNNPPSSQELDELKAFKQNVQSKYQETEEKIRLLQAELERLKEESQRHQKQIFACNVAQAPFRLLTSDLLYQIAAGFPQHYSREKEITPAIHIPMILSHVSSSWRSTVHQMPNLWQEILLIWTSREIIHESDDLHRRTRQAEHFIRLSGVLPLHVALYIYDSSGLAHSIVRFFRWMVAHCVENNKRLQSLQVYDRTMDVEAKESIVCLRRLIRSLDLGNTANNTLGLRSFIIRGYGYAEDLEEGIEIDITKILEQNLDVCNIWFGRSCDDDDASAKFLQLLTSNFSGTTHVNPAWTKLVKLCISSTLHHREVRNLRWLAKLCPNLEIVSLCIDMGQSSVLYDHAPAFEFDSTVVHHKLKTIGLEFSGRNCSVLAPFEGCVFPDVASLHLQISRKSVWPDLPTMSVFTGASSSIFPDLQKLTLTSSLPSFENFRPQLLPHLNHVFHAISDFTIFLDFENQYVIKFLEFMSETPARHFPNLRKLQLQVISANGNYHGYIRASKWPSLTEFGAALQKVKLARPSVIMTLDCLLDMSLYWRRYSEMLAYFRKAEKVFRKDGLGIEVRIVHTNWDLEDIAEFDPLQQCFLPLFR</sequence>
<evidence type="ECO:0008006" key="4">
    <source>
        <dbReference type="Google" id="ProtNLM"/>
    </source>
</evidence>
<reference evidence="2 3" key="1">
    <citation type="journal article" date="2018" name="Evol. Lett.">
        <title>Horizontal gene cluster transfer increased hallucinogenic mushroom diversity.</title>
        <authorList>
            <person name="Reynolds H.T."/>
            <person name="Vijayakumar V."/>
            <person name="Gluck-Thaler E."/>
            <person name="Korotkin H.B."/>
            <person name="Matheny P.B."/>
            <person name="Slot J.C."/>
        </authorList>
    </citation>
    <scope>NUCLEOTIDE SEQUENCE [LARGE SCALE GENOMIC DNA]</scope>
    <source>
        <strain evidence="2 3">2629</strain>
    </source>
</reference>
<organism evidence="2 3">
    <name type="scientific">Panaeolus cyanescens</name>
    <dbReference type="NCBI Taxonomy" id="181874"/>
    <lineage>
        <taxon>Eukaryota</taxon>
        <taxon>Fungi</taxon>
        <taxon>Dikarya</taxon>
        <taxon>Basidiomycota</taxon>
        <taxon>Agaricomycotina</taxon>
        <taxon>Agaricomycetes</taxon>
        <taxon>Agaricomycetidae</taxon>
        <taxon>Agaricales</taxon>
        <taxon>Agaricineae</taxon>
        <taxon>Galeropsidaceae</taxon>
        <taxon>Panaeolus</taxon>
    </lineage>
</organism>